<dbReference type="InterPro" id="IPR001789">
    <property type="entry name" value="Sig_transdc_resp-reg_receiver"/>
</dbReference>
<dbReference type="Pfam" id="PF00072">
    <property type="entry name" value="Response_reg"/>
    <property type="match status" value="1"/>
</dbReference>
<keyword evidence="2 3" id="KW-0597">Phosphoprotein</keyword>
<dbReference type="SUPFAM" id="SSF52172">
    <property type="entry name" value="CheY-like"/>
    <property type="match status" value="1"/>
</dbReference>
<reference evidence="5 6" key="1">
    <citation type="journal article" date="2011" name="Front. Microbiol.">
        <title>Genomic signatures of strain selection and enhancement in Bacillus atrophaeus var. globigii, a historical biowarfare simulant.</title>
        <authorList>
            <person name="Gibbons H.S."/>
            <person name="Broomall S.M."/>
            <person name="McNew L.A."/>
            <person name="Daligault H."/>
            <person name="Chapman C."/>
            <person name="Bruce D."/>
            <person name="Karavis M."/>
            <person name="Krepps M."/>
            <person name="McGregor P.A."/>
            <person name="Hong C."/>
            <person name="Park K.H."/>
            <person name="Akmal A."/>
            <person name="Feldman A."/>
            <person name="Lin J.S."/>
            <person name="Chang W.E."/>
            <person name="Higgs B.W."/>
            <person name="Demirev P."/>
            <person name="Lindquist J."/>
            <person name="Liem A."/>
            <person name="Fochler E."/>
            <person name="Read T.D."/>
            <person name="Tapia R."/>
            <person name="Johnson S."/>
            <person name="Bishop-Lilly K.A."/>
            <person name="Detter C."/>
            <person name="Han C."/>
            <person name="Sozhamannan S."/>
            <person name="Rosenzweig C.N."/>
            <person name="Skowronski E.W."/>
        </authorList>
    </citation>
    <scope>NUCLEOTIDE SEQUENCE [LARGE SCALE GENOMIC DNA]</scope>
    <source>
        <strain evidence="5 6">CL-SP19</strain>
    </source>
</reference>
<protein>
    <submittedName>
        <fullName evidence="5">Response regulator</fullName>
    </submittedName>
</protein>
<dbReference type="GO" id="GO:0000160">
    <property type="term" value="P:phosphorelay signal transduction system"/>
    <property type="evidence" value="ECO:0007669"/>
    <property type="project" value="InterPro"/>
</dbReference>
<feature type="domain" description="Response regulatory" evidence="4">
    <location>
        <begin position="2"/>
        <end position="117"/>
    </location>
</feature>
<dbReference type="InterPro" id="IPR011006">
    <property type="entry name" value="CheY-like_superfamily"/>
</dbReference>
<dbReference type="InterPro" id="IPR050595">
    <property type="entry name" value="Bact_response_regulator"/>
</dbReference>
<dbReference type="CDD" id="cd17593">
    <property type="entry name" value="REC_CheC-like"/>
    <property type="match status" value="1"/>
</dbReference>
<dbReference type="RefSeq" id="WP_126784074.1">
    <property type="nucleotide sequence ID" value="NZ_PIQF01000001.1"/>
</dbReference>
<dbReference type="CDD" id="cd17910">
    <property type="entry name" value="CheC_ClassII"/>
    <property type="match status" value="1"/>
</dbReference>
<dbReference type="EMBL" id="PIQF01000001">
    <property type="protein sequence ID" value="RUO77782.1"/>
    <property type="molecule type" value="Genomic_DNA"/>
</dbReference>
<keyword evidence="1" id="KW-0145">Chemotaxis</keyword>
<dbReference type="SMART" id="SM00448">
    <property type="entry name" value="REC"/>
    <property type="match status" value="1"/>
</dbReference>
<comment type="caution">
    <text evidence="5">The sequence shown here is derived from an EMBL/GenBank/DDBJ whole genome shotgun (WGS) entry which is preliminary data.</text>
</comment>
<organism evidence="5 6">
    <name type="scientific">Idiomarina seosinensis</name>
    <dbReference type="NCBI Taxonomy" id="281739"/>
    <lineage>
        <taxon>Bacteria</taxon>
        <taxon>Pseudomonadati</taxon>
        <taxon>Pseudomonadota</taxon>
        <taxon>Gammaproteobacteria</taxon>
        <taxon>Alteromonadales</taxon>
        <taxon>Idiomarinaceae</taxon>
        <taxon>Idiomarina</taxon>
    </lineage>
</organism>
<evidence type="ECO:0000256" key="2">
    <source>
        <dbReference type="ARBA" id="ARBA00022553"/>
    </source>
</evidence>
<dbReference type="OrthoDB" id="281471at2"/>
<dbReference type="Proteomes" id="UP000287908">
    <property type="component" value="Unassembled WGS sequence"/>
</dbReference>
<evidence type="ECO:0000313" key="6">
    <source>
        <dbReference type="Proteomes" id="UP000287908"/>
    </source>
</evidence>
<feature type="modified residue" description="4-aspartylphosphate" evidence="3">
    <location>
        <position position="52"/>
    </location>
</feature>
<dbReference type="AlphaFoldDB" id="A0A432ZKM9"/>
<proteinExistence type="predicted"/>
<dbReference type="Gene3D" id="3.40.50.2300">
    <property type="match status" value="1"/>
</dbReference>
<dbReference type="PANTHER" id="PTHR44591">
    <property type="entry name" value="STRESS RESPONSE REGULATOR PROTEIN 1"/>
    <property type="match status" value="1"/>
</dbReference>
<dbReference type="PROSITE" id="PS50110">
    <property type="entry name" value="RESPONSE_REGULATORY"/>
    <property type="match status" value="1"/>
</dbReference>
<evidence type="ECO:0000256" key="3">
    <source>
        <dbReference type="PROSITE-ProRule" id="PRU00169"/>
    </source>
</evidence>
<accession>A0A432ZKM9</accession>
<evidence type="ECO:0000313" key="5">
    <source>
        <dbReference type="EMBL" id="RUO77782.1"/>
    </source>
</evidence>
<keyword evidence="6" id="KW-1185">Reference proteome</keyword>
<evidence type="ECO:0000256" key="1">
    <source>
        <dbReference type="ARBA" id="ARBA00022500"/>
    </source>
</evidence>
<dbReference type="Gene3D" id="3.40.1550.10">
    <property type="entry name" value="CheC-like"/>
    <property type="match status" value="1"/>
</dbReference>
<dbReference type="PANTHER" id="PTHR44591:SF24">
    <property type="entry name" value="PROTEIN-GLUTAMATE METHYLESTERASE_PROTEIN-GLUTAMINE GLUTAMINASE 1"/>
    <property type="match status" value="1"/>
</dbReference>
<evidence type="ECO:0000259" key="4">
    <source>
        <dbReference type="PROSITE" id="PS50110"/>
    </source>
</evidence>
<gene>
    <name evidence="5" type="ORF">CWI81_04700</name>
</gene>
<sequence length="331" mass="37062">MKLVICDDSKLARKSIEKALPSDWDVDINFAENGEQALALIEDGQAELLFLDLTMPVMDGFDVLKEIRDRQLDCLSIVISGDVQQASQQRAKQLGALGFIKKPIDNDELHELLAEYGLIRELLPEHQQRRSVESEPVEVTDILNEVTNVALGDAAKLLSDMLGTYIHLPLPKVTVTPYQDLPRVLQFDADTHVNAVSEGFVGNSVAGEAILFVDNRTLHDLPDKLSRYHQHKFEDDYQSIFLDIASVLIAAFLQRFASQLDLELNISQPSVIGMSEPVNQLFKEAVKDKQVLVIDIDYDIPDYHLACDLFVIFTESSIAVLEERAGYLNNA</sequence>
<dbReference type="GO" id="GO:0006935">
    <property type="term" value="P:chemotaxis"/>
    <property type="evidence" value="ECO:0007669"/>
    <property type="project" value="UniProtKB-KW"/>
</dbReference>
<name>A0A432ZKM9_9GAMM</name>
<dbReference type="InterPro" id="IPR028976">
    <property type="entry name" value="CheC-like_sf"/>
</dbReference>
<dbReference type="SUPFAM" id="SSF103039">
    <property type="entry name" value="CheC-like"/>
    <property type="match status" value="1"/>
</dbReference>